<evidence type="ECO:0000256" key="1">
    <source>
        <dbReference type="SAM" id="MobiDB-lite"/>
    </source>
</evidence>
<reference evidence="2 3" key="1">
    <citation type="submission" date="2014-04" db="EMBL/GenBank/DDBJ databases">
        <authorList>
            <consortium name="DOE Joint Genome Institute"/>
            <person name="Kuo A."/>
            <person name="Kohler A."/>
            <person name="Costa M.D."/>
            <person name="Nagy L.G."/>
            <person name="Floudas D."/>
            <person name="Copeland A."/>
            <person name="Barry K.W."/>
            <person name="Cichocki N."/>
            <person name="Veneault-Fourrey C."/>
            <person name="LaButti K."/>
            <person name="Lindquist E.A."/>
            <person name="Lipzen A."/>
            <person name="Lundell T."/>
            <person name="Morin E."/>
            <person name="Murat C."/>
            <person name="Sun H."/>
            <person name="Tunlid A."/>
            <person name="Henrissat B."/>
            <person name="Grigoriev I.V."/>
            <person name="Hibbett D.S."/>
            <person name="Martin F."/>
            <person name="Nordberg H.P."/>
            <person name="Cantor M.N."/>
            <person name="Hua S.X."/>
        </authorList>
    </citation>
    <scope>NUCLEOTIDE SEQUENCE [LARGE SCALE GENOMIC DNA]</scope>
    <source>
        <strain evidence="2 3">Marx 270</strain>
    </source>
</reference>
<reference evidence="3" key="2">
    <citation type="submission" date="2015-01" db="EMBL/GenBank/DDBJ databases">
        <title>Evolutionary Origins and Diversification of the Mycorrhizal Mutualists.</title>
        <authorList>
            <consortium name="DOE Joint Genome Institute"/>
            <consortium name="Mycorrhizal Genomics Consortium"/>
            <person name="Kohler A."/>
            <person name="Kuo A."/>
            <person name="Nagy L.G."/>
            <person name="Floudas D."/>
            <person name="Copeland A."/>
            <person name="Barry K.W."/>
            <person name="Cichocki N."/>
            <person name="Veneault-Fourrey C."/>
            <person name="LaButti K."/>
            <person name="Lindquist E.A."/>
            <person name="Lipzen A."/>
            <person name="Lundell T."/>
            <person name="Morin E."/>
            <person name="Murat C."/>
            <person name="Riley R."/>
            <person name="Ohm R."/>
            <person name="Sun H."/>
            <person name="Tunlid A."/>
            <person name="Henrissat B."/>
            <person name="Grigoriev I.V."/>
            <person name="Hibbett D.S."/>
            <person name="Martin F."/>
        </authorList>
    </citation>
    <scope>NUCLEOTIDE SEQUENCE [LARGE SCALE GENOMIC DNA]</scope>
    <source>
        <strain evidence="3">Marx 270</strain>
    </source>
</reference>
<feature type="compositionally biased region" description="Polar residues" evidence="1">
    <location>
        <begin position="40"/>
        <end position="55"/>
    </location>
</feature>
<gene>
    <name evidence="2" type="ORF">M404DRAFT_996288</name>
</gene>
<feature type="region of interest" description="Disordered" evidence="1">
    <location>
        <begin position="38"/>
        <end position="64"/>
    </location>
</feature>
<name>A0A0C3PM95_PISTI</name>
<dbReference type="AlphaFoldDB" id="A0A0C3PM95"/>
<dbReference type="EMBL" id="KN831954">
    <property type="protein sequence ID" value="KIO09444.1"/>
    <property type="molecule type" value="Genomic_DNA"/>
</dbReference>
<evidence type="ECO:0000313" key="3">
    <source>
        <dbReference type="Proteomes" id="UP000054217"/>
    </source>
</evidence>
<proteinExistence type="predicted"/>
<sequence length="64" mass="7088">MCNTPDILLRKVPTLEYGRRSGHQAITGVRMIFRKREATTRQQTDSGNGISNSRIPSAGAFDLP</sequence>
<dbReference type="HOGENOM" id="CLU_2868588_0_0_1"/>
<dbReference type="InParanoid" id="A0A0C3PM95"/>
<evidence type="ECO:0000313" key="2">
    <source>
        <dbReference type="EMBL" id="KIO09444.1"/>
    </source>
</evidence>
<protein>
    <submittedName>
        <fullName evidence="2">Uncharacterized protein</fullName>
    </submittedName>
</protein>
<dbReference type="Proteomes" id="UP000054217">
    <property type="component" value="Unassembled WGS sequence"/>
</dbReference>
<organism evidence="2 3">
    <name type="scientific">Pisolithus tinctorius Marx 270</name>
    <dbReference type="NCBI Taxonomy" id="870435"/>
    <lineage>
        <taxon>Eukaryota</taxon>
        <taxon>Fungi</taxon>
        <taxon>Dikarya</taxon>
        <taxon>Basidiomycota</taxon>
        <taxon>Agaricomycotina</taxon>
        <taxon>Agaricomycetes</taxon>
        <taxon>Agaricomycetidae</taxon>
        <taxon>Boletales</taxon>
        <taxon>Sclerodermatineae</taxon>
        <taxon>Pisolithaceae</taxon>
        <taxon>Pisolithus</taxon>
    </lineage>
</organism>
<keyword evidence="3" id="KW-1185">Reference proteome</keyword>
<accession>A0A0C3PM95</accession>